<dbReference type="PRINTS" id="PR01036">
    <property type="entry name" value="TCRTETB"/>
</dbReference>
<feature type="transmembrane region" description="Helical" evidence="6">
    <location>
        <begin position="284"/>
        <end position="304"/>
    </location>
</feature>
<dbReference type="Proteomes" id="UP001379235">
    <property type="component" value="Unassembled WGS sequence"/>
</dbReference>
<evidence type="ECO:0000313" key="8">
    <source>
        <dbReference type="EMBL" id="MEJ6011045.1"/>
    </source>
</evidence>
<feature type="transmembrane region" description="Helical" evidence="6">
    <location>
        <begin position="103"/>
        <end position="124"/>
    </location>
</feature>
<dbReference type="EMBL" id="JBBHJY010000007">
    <property type="protein sequence ID" value="MEJ6011045.1"/>
    <property type="molecule type" value="Genomic_DNA"/>
</dbReference>
<feature type="transmembrane region" description="Helical" evidence="6">
    <location>
        <begin position="408"/>
        <end position="426"/>
    </location>
</feature>
<dbReference type="PROSITE" id="PS50850">
    <property type="entry name" value="MFS"/>
    <property type="match status" value="1"/>
</dbReference>
<feature type="transmembrane region" description="Helical" evidence="6">
    <location>
        <begin position="9"/>
        <end position="33"/>
    </location>
</feature>
<dbReference type="PANTHER" id="PTHR23505:SF79">
    <property type="entry name" value="PROTEIN SPINSTER"/>
    <property type="match status" value="1"/>
</dbReference>
<keyword evidence="3 6" id="KW-0812">Transmembrane</keyword>
<keyword evidence="4 6" id="KW-1133">Transmembrane helix</keyword>
<evidence type="ECO:0000256" key="1">
    <source>
        <dbReference type="ARBA" id="ARBA00004141"/>
    </source>
</evidence>
<feature type="transmembrane region" description="Helical" evidence="6">
    <location>
        <begin position="344"/>
        <end position="367"/>
    </location>
</feature>
<keyword evidence="5 6" id="KW-0472">Membrane</keyword>
<dbReference type="RefSeq" id="WP_339967910.1">
    <property type="nucleotide sequence ID" value="NZ_JBBHJY010000007.1"/>
</dbReference>
<feature type="transmembrane region" description="Helical" evidence="6">
    <location>
        <begin position="76"/>
        <end position="97"/>
    </location>
</feature>
<evidence type="ECO:0000259" key="7">
    <source>
        <dbReference type="PROSITE" id="PS50850"/>
    </source>
</evidence>
<gene>
    <name evidence="8" type="ORF">WG900_14070</name>
</gene>
<evidence type="ECO:0000256" key="5">
    <source>
        <dbReference type="ARBA" id="ARBA00023136"/>
    </source>
</evidence>
<accession>A0ABU8SB69</accession>
<dbReference type="Pfam" id="PF07690">
    <property type="entry name" value="MFS_1"/>
    <property type="match status" value="1"/>
</dbReference>
<evidence type="ECO:0000256" key="3">
    <source>
        <dbReference type="ARBA" id="ARBA00022692"/>
    </source>
</evidence>
<evidence type="ECO:0000256" key="2">
    <source>
        <dbReference type="ARBA" id="ARBA00022448"/>
    </source>
</evidence>
<sequence>MKRFSGRDWWFILLLGAIYMANFIDRMIISVVGEPIRREFGLSDLQLGIMGGVAFALFYGGIGIPIARLAERVSRVGIVAVATALWSAMTMLSGAATSYAHLLLARMGVGIGEAGFTPPVVSMIADRFDADKRATVFSLIAVGVSVGGAVGALLGGWIAQTHGWRMAFIIMGGPGLLLAVLLWLTIREPVRRNAGDAAPPLSEVLRRVRRSPSFVGFTVGSGMVALVGFGLNLFLIPLLIRRFGFDLKSAALTFALTFSMATALGGVVGGILADRFASHHHRRYGLLPIASSALALPLYLAAIYQDDWRIMAGLLFAATFSLYAFLPTIMTVTQRLVEPRMRATAAAIHAFGQTVFGLGLGSAFLGWMSDWLARRAFGEGYAKTCLAMREQTPSALCQSASGTGLQQALLLLGLFLLLAIACYWMAAKSIAGEIAAIEDPQTS</sequence>
<feature type="transmembrane region" description="Helical" evidence="6">
    <location>
        <begin position="310"/>
        <end position="332"/>
    </location>
</feature>
<dbReference type="Gene3D" id="1.20.1250.20">
    <property type="entry name" value="MFS general substrate transporter like domains"/>
    <property type="match status" value="1"/>
</dbReference>
<comment type="subcellular location">
    <subcellularLocation>
        <location evidence="1">Membrane</location>
        <topology evidence="1">Multi-pass membrane protein</topology>
    </subcellularLocation>
</comment>
<feature type="transmembrane region" description="Helical" evidence="6">
    <location>
        <begin position="252"/>
        <end position="272"/>
    </location>
</feature>
<name>A0ABU8SB69_9SPHN</name>
<reference evidence="8 9" key="1">
    <citation type="submission" date="2024-03" db="EMBL/GenBank/DDBJ databases">
        <authorList>
            <person name="Jo J.-H."/>
        </authorList>
    </citation>
    <scope>NUCLEOTIDE SEQUENCE [LARGE SCALE GENOMIC DNA]</scope>
    <source>
        <strain evidence="8 9">AS3R-12</strain>
    </source>
</reference>
<dbReference type="InterPro" id="IPR044770">
    <property type="entry name" value="MFS_spinster-like"/>
</dbReference>
<protein>
    <submittedName>
        <fullName evidence="8">MFS transporter</fullName>
    </submittedName>
</protein>
<feature type="domain" description="Major facilitator superfamily (MFS) profile" evidence="7">
    <location>
        <begin position="11"/>
        <end position="431"/>
    </location>
</feature>
<dbReference type="InterPro" id="IPR011701">
    <property type="entry name" value="MFS"/>
</dbReference>
<evidence type="ECO:0000256" key="6">
    <source>
        <dbReference type="SAM" id="Phobius"/>
    </source>
</evidence>
<proteinExistence type="predicted"/>
<keyword evidence="9" id="KW-1185">Reference proteome</keyword>
<feature type="transmembrane region" description="Helical" evidence="6">
    <location>
        <begin position="164"/>
        <end position="184"/>
    </location>
</feature>
<feature type="transmembrane region" description="Helical" evidence="6">
    <location>
        <begin position="214"/>
        <end position="240"/>
    </location>
</feature>
<dbReference type="InterPro" id="IPR036259">
    <property type="entry name" value="MFS_trans_sf"/>
</dbReference>
<organism evidence="8 9">
    <name type="scientific">Novosphingobium aquae</name>
    <dbReference type="NCBI Taxonomy" id="3133435"/>
    <lineage>
        <taxon>Bacteria</taxon>
        <taxon>Pseudomonadati</taxon>
        <taxon>Pseudomonadota</taxon>
        <taxon>Alphaproteobacteria</taxon>
        <taxon>Sphingomonadales</taxon>
        <taxon>Sphingomonadaceae</taxon>
        <taxon>Novosphingobium</taxon>
    </lineage>
</organism>
<evidence type="ECO:0000256" key="4">
    <source>
        <dbReference type="ARBA" id="ARBA00022989"/>
    </source>
</evidence>
<dbReference type="SUPFAM" id="SSF103473">
    <property type="entry name" value="MFS general substrate transporter"/>
    <property type="match status" value="1"/>
</dbReference>
<feature type="transmembrane region" description="Helical" evidence="6">
    <location>
        <begin position="136"/>
        <end position="158"/>
    </location>
</feature>
<keyword evidence="2" id="KW-0813">Transport</keyword>
<dbReference type="PANTHER" id="PTHR23505">
    <property type="entry name" value="SPINSTER"/>
    <property type="match status" value="1"/>
</dbReference>
<evidence type="ECO:0000313" key="9">
    <source>
        <dbReference type="Proteomes" id="UP001379235"/>
    </source>
</evidence>
<dbReference type="InterPro" id="IPR020846">
    <property type="entry name" value="MFS_dom"/>
</dbReference>
<comment type="caution">
    <text evidence="8">The sequence shown here is derived from an EMBL/GenBank/DDBJ whole genome shotgun (WGS) entry which is preliminary data.</text>
</comment>
<feature type="transmembrane region" description="Helical" evidence="6">
    <location>
        <begin position="45"/>
        <end position="64"/>
    </location>
</feature>